<keyword evidence="4 9" id="KW-1133">Transmembrane helix</keyword>
<dbReference type="AlphaFoldDB" id="A0AAN5DFR8"/>
<dbReference type="PANTHER" id="PTHR12270">
    <property type="entry name" value="GLYCOSYLTRANSFERASE-RELATED"/>
    <property type="match status" value="1"/>
</dbReference>
<evidence type="ECO:0000256" key="4">
    <source>
        <dbReference type="ARBA" id="ARBA00022989"/>
    </source>
</evidence>
<comment type="subcellular location">
    <subcellularLocation>
        <location evidence="1">Golgi apparatus membrane</location>
        <topology evidence="1">Single-pass type II membrane protein</topology>
    </subcellularLocation>
</comment>
<evidence type="ECO:0000256" key="9">
    <source>
        <dbReference type="SAM" id="Phobius"/>
    </source>
</evidence>
<feature type="transmembrane region" description="Helical" evidence="9">
    <location>
        <begin position="12"/>
        <end position="28"/>
    </location>
</feature>
<evidence type="ECO:0000256" key="7">
    <source>
        <dbReference type="ARBA" id="ARBA00023180"/>
    </source>
</evidence>
<keyword evidence="5" id="KW-0333">Golgi apparatus</keyword>
<dbReference type="EMBL" id="BTRK01000006">
    <property type="protein sequence ID" value="GMR62793.1"/>
    <property type="molecule type" value="Genomic_DNA"/>
</dbReference>
<dbReference type="InterPro" id="IPR051292">
    <property type="entry name" value="Xyl/GlcA_transferase"/>
</dbReference>
<dbReference type="GO" id="GO:0035269">
    <property type="term" value="P:protein O-linked glycosylation via mannose"/>
    <property type="evidence" value="ECO:0007669"/>
    <property type="project" value="TreeGrafter"/>
</dbReference>
<dbReference type="PANTHER" id="PTHR12270:SF25">
    <property type="entry name" value="GLYCOSYLTRANSFERASE-LIKE PROTEIN LARGE"/>
    <property type="match status" value="1"/>
</dbReference>
<proteinExistence type="predicted"/>
<organism evidence="10 11">
    <name type="scientific">Pristionchus mayeri</name>
    <dbReference type="NCBI Taxonomy" id="1317129"/>
    <lineage>
        <taxon>Eukaryota</taxon>
        <taxon>Metazoa</taxon>
        <taxon>Ecdysozoa</taxon>
        <taxon>Nematoda</taxon>
        <taxon>Chromadorea</taxon>
        <taxon>Rhabditida</taxon>
        <taxon>Rhabditina</taxon>
        <taxon>Diplogasteromorpha</taxon>
        <taxon>Diplogasteroidea</taxon>
        <taxon>Neodiplogasteridae</taxon>
        <taxon>Pristionchus</taxon>
    </lineage>
</organism>
<evidence type="ECO:0000313" key="11">
    <source>
        <dbReference type="Proteomes" id="UP001328107"/>
    </source>
</evidence>
<feature type="non-terminal residue" evidence="10">
    <location>
        <position position="1"/>
    </location>
</feature>
<keyword evidence="3" id="KW-0735">Signal-anchor</keyword>
<dbReference type="FunFam" id="3.90.550.10:FF:000016">
    <property type="entry name" value="LARGE xylosyl- and glucuronyltransferase 2"/>
    <property type="match status" value="1"/>
</dbReference>
<evidence type="ECO:0000256" key="5">
    <source>
        <dbReference type="ARBA" id="ARBA00023034"/>
    </source>
</evidence>
<comment type="caution">
    <text evidence="10">The sequence shown here is derived from an EMBL/GenBank/DDBJ whole genome shotgun (WGS) entry which is preliminary data.</text>
</comment>
<dbReference type="Gene3D" id="3.90.550.10">
    <property type="entry name" value="Spore Coat Polysaccharide Biosynthesis Protein SpsA, Chain A"/>
    <property type="match status" value="1"/>
</dbReference>
<dbReference type="SUPFAM" id="SSF53448">
    <property type="entry name" value="Nucleotide-diphospho-sugar transferases"/>
    <property type="match status" value="1"/>
</dbReference>
<feature type="region of interest" description="Disordered" evidence="8">
    <location>
        <begin position="43"/>
        <end position="71"/>
    </location>
</feature>
<feature type="non-terminal residue" evidence="10">
    <location>
        <position position="539"/>
    </location>
</feature>
<dbReference type="GO" id="GO:0000139">
    <property type="term" value="C:Golgi membrane"/>
    <property type="evidence" value="ECO:0007669"/>
    <property type="project" value="UniProtKB-SubCell"/>
</dbReference>
<keyword evidence="11" id="KW-1185">Reference proteome</keyword>
<keyword evidence="7" id="KW-0325">Glycoprotein</keyword>
<evidence type="ECO:0000256" key="3">
    <source>
        <dbReference type="ARBA" id="ARBA00022968"/>
    </source>
</evidence>
<dbReference type="InterPro" id="IPR002495">
    <property type="entry name" value="Glyco_trans_8"/>
</dbReference>
<evidence type="ECO:0000256" key="6">
    <source>
        <dbReference type="ARBA" id="ARBA00023136"/>
    </source>
</evidence>
<evidence type="ECO:0000256" key="8">
    <source>
        <dbReference type="SAM" id="MobiDB-lite"/>
    </source>
</evidence>
<sequence>TMARGAVSNNLWTVGFACFVVICIYSLSKFEIRQCWEMLDPHQHAGDTRPTPTTIAPRPTRTKTGPRNTSIKTTTLSPPVSIVLVTPEVQCTERHFVVMLGGAKQQNIATALYKSILFHVRGSLVFHFLADDHHKKIISTLFKTWKLPSVRYHIYDMEPYKRELSWVPNTHYAMVTALVRLVVPEILPDNVKEALIVDTDMCLLDDISPIFDAFQGTNESVLFAMTENISPYYTNGMDPWPVRGRGLNSGLVLLNVERMRLANWSRMWRREMEERLQVFKYGHDQDVFNALTVTYPDIVVRLPCEYNLQLGVMSEPWTCLTSDMNVKIIHFNSPLKLDIKTKYVAHFARLHAEYLAMDGYSFRRRHRCELDNSTATYFADLPETDAAHNISYRTHMYFNGFNTVNATDDITLVTQLPAENFKLVKQILEIWKGPISAAIYCSDAKLPYILEDIESVGIDQRTNFALHVVFKTGNHFPVDDLRKVAIDGASTKFAYIMDYDASREVKSISADEIKNNTIKIGKEGGSSFLLFISGFSSVW</sequence>
<reference evidence="11" key="1">
    <citation type="submission" date="2022-10" db="EMBL/GenBank/DDBJ databases">
        <title>Genome assembly of Pristionchus species.</title>
        <authorList>
            <person name="Yoshida K."/>
            <person name="Sommer R.J."/>
        </authorList>
    </citation>
    <scope>NUCLEOTIDE SEQUENCE [LARGE SCALE GENOMIC DNA]</scope>
    <source>
        <strain evidence="11">RS5460</strain>
    </source>
</reference>
<dbReference type="Pfam" id="PF01501">
    <property type="entry name" value="Glyco_transf_8"/>
    <property type="match status" value="1"/>
</dbReference>
<evidence type="ECO:0000313" key="10">
    <source>
        <dbReference type="EMBL" id="GMR62793.1"/>
    </source>
</evidence>
<evidence type="ECO:0000256" key="1">
    <source>
        <dbReference type="ARBA" id="ARBA00004323"/>
    </source>
</evidence>
<keyword evidence="2 9" id="KW-0812">Transmembrane</keyword>
<feature type="compositionally biased region" description="Low complexity" evidence="8">
    <location>
        <begin position="48"/>
        <end position="63"/>
    </location>
</feature>
<dbReference type="Pfam" id="PF13896">
    <property type="entry name" value="Glyco_transf_49"/>
    <property type="match status" value="1"/>
</dbReference>
<dbReference type="GO" id="GO:0015020">
    <property type="term" value="F:glucuronosyltransferase activity"/>
    <property type="evidence" value="ECO:0007669"/>
    <property type="project" value="TreeGrafter"/>
</dbReference>
<keyword evidence="6 9" id="KW-0472">Membrane</keyword>
<evidence type="ECO:0008006" key="12">
    <source>
        <dbReference type="Google" id="ProtNLM"/>
    </source>
</evidence>
<gene>
    <name evidence="10" type="ORF">PMAYCL1PPCAC_32988</name>
</gene>
<evidence type="ECO:0000256" key="2">
    <source>
        <dbReference type="ARBA" id="ARBA00022692"/>
    </source>
</evidence>
<accession>A0AAN5DFR8</accession>
<dbReference type="Proteomes" id="UP001328107">
    <property type="component" value="Unassembled WGS sequence"/>
</dbReference>
<protein>
    <recommendedName>
        <fullName evidence="12">Glycosyltransferase</fullName>
    </recommendedName>
</protein>
<dbReference type="GO" id="GO:0042285">
    <property type="term" value="F:xylosyltransferase activity"/>
    <property type="evidence" value="ECO:0007669"/>
    <property type="project" value="TreeGrafter"/>
</dbReference>
<dbReference type="InterPro" id="IPR029044">
    <property type="entry name" value="Nucleotide-diphossugar_trans"/>
</dbReference>
<name>A0AAN5DFR8_9BILA</name>